<reference evidence="4" key="1">
    <citation type="submission" date="2022-03" db="EMBL/GenBank/DDBJ databases">
        <authorList>
            <person name="Tunstrom K."/>
        </authorList>
    </citation>
    <scope>NUCLEOTIDE SEQUENCE</scope>
</reference>
<dbReference type="PANTHER" id="PTHR19327:SF0">
    <property type="entry name" value="GOLGIN SUBFAMILY A MEMBER 4"/>
    <property type="match status" value="1"/>
</dbReference>
<protein>
    <recommendedName>
        <fullName evidence="3">GRIP domain-containing protein</fullName>
    </recommendedName>
</protein>
<dbReference type="InterPro" id="IPR000237">
    <property type="entry name" value="GRIP_dom"/>
</dbReference>
<feature type="coiled-coil region" evidence="1">
    <location>
        <begin position="557"/>
        <end position="948"/>
    </location>
</feature>
<sequence>MFKKFKDKLAEEVKSSPQRIQQFAQAAQAAVTSASSSISDITNNDLFSIGDNDSSSKIKTPSHNQQNVFQEVSLNQSGNNQQNVDSVSQINLEMNQENQRQRRLSNSSFASDISFRLPSYESPSMYHLQSDMEVSASEAEEKGFSGSTVNLDRVTKEQLYAAYRRTQDRCTKYKTQYADLARHYKLLERENAKARNVLVETQDKALRRISELREQCSLEQSAKAHLEKALRIEIEEKNMKIETLNTKLMFLQNSNTDVELNSNREKNKQQDTNTGNDNNAHLINFATDDLNNESKTNEEHLMSETTVLNNKIEKLEQLLNKYKESLKSSKEKNAQLTTELQKISTELETKIKENDQLKAATVSLTEAREKIQELNENIEYIQNKNNSFEFLKNKELSILEINLKNAQEEITKLHEKIEILSKREEEYAISLAENKLSIHKELESKETEIKSLKDSLANSNDEIQSLNIIINDYKSNISQLEEEHSKLRNDINELNNDKTKVGELKTELEVLTQKYQSLEHMKSKSDEEYNCLQLQVKQEMAEKLAMIDRNVYLENRNTQLLEENTKKSSQISNLENEIQKLKIEVNSSNKYELEKAHEEQNYAEEVNKWKLKCSNLESEIQEEREELVKLQSEIEKLLLNHESIQSHNEQLNSTVVNLKSEMTILKAKVIQSDKVKSHCEELKTKISFLRELLNKTLEESKVFKQSISTTLNIATEKCMLLNETTTKEIARFKNESENLRVTNVSLQIDAQKISDQYKTLNNNYNQVQTENNKLKSNIHKLQAENSLQLQKIQELQYQNESNIKELNNYVQISEKLNEELKNYNIEKTCLTEKLDALKKQNDDLLISLKETETNNETLQNEFKNIADKYDDVLNKFNVLTKEHSDLLIMKEDYTKKKDIINDLEKHINDLNQENISLKKLSEDISKNVTDIELELKEVRESHSQIEIEKDRLNSVICELEKNTKKEKDVYAKDTQTDSFDEEYLNASKEEIEQLKKDIEILKRINDKLSEEIKDNKLDLTKMEENLLIQNDHEIELDSLKKENKRLQSDIEGLQSYMTKISKENSQLNDKLREIIATNDSFPEKNEILVHELESLKSEIQVGKEKIDNLIRENSLLAEENLELKDQIKSQTYTNLNSITDNNSVNSEDIVRQYNNAVETKNKLEKKLNDLEVMNQSVNINNQRMQADNEKLRLSNEKLERRLDEALVSLRHLHSLQENTELEYLRNILYEYLTGSGTHSITLAKVLSAVVKFDAKQTEIVLQKEKERQSLLHQLGII</sequence>
<feature type="compositionally biased region" description="Polar residues" evidence="2">
    <location>
        <begin position="270"/>
        <end position="279"/>
    </location>
</feature>
<dbReference type="GO" id="GO:0031267">
    <property type="term" value="F:small GTPase binding"/>
    <property type="evidence" value="ECO:0007669"/>
    <property type="project" value="TreeGrafter"/>
</dbReference>
<feature type="domain" description="GRIP" evidence="3">
    <location>
        <begin position="1214"/>
        <end position="1263"/>
    </location>
</feature>
<keyword evidence="1" id="KW-0175">Coiled coil</keyword>
<evidence type="ECO:0000313" key="4">
    <source>
        <dbReference type="EMBL" id="CAH2099912.1"/>
    </source>
</evidence>
<evidence type="ECO:0000259" key="3">
    <source>
        <dbReference type="PROSITE" id="PS50913"/>
    </source>
</evidence>
<accession>A0AAU9UL48</accession>
<dbReference type="Gene3D" id="1.10.220.60">
    <property type="entry name" value="GRIP domain"/>
    <property type="match status" value="1"/>
</dbReference>
<feature type="coiled-coil region" evidence="1">
    <location>
        <begin position="305"/>
        <end position="528"/>
    </location>
</feature>
<name>A0AAU9UL48_EUPED</name>
<dbReference type="EMBL" id="CAKOGL010000022">
    <property type="protein sequence ID" value="CAH2099912.1"/>
    <property type="molecule type" value="Genomic_DNA"/>
</dbReference>
<dbReference type="PROSITE" id="PS50913">
    <property type="entry name" value="GRIP"/>
    <property type="match status" value="1"/>
</dbReference>
<dbReference type="GO" id="GO:0048193">
    <property type="term" value="P:Golgi vesicle transport"/>
    <property type="evidence" value="ECO:0007669"/>
    <property type="project" value="TreeGrafter"/>
</dbReference>
<dbReference type="Proteomes" id="UP001153954">
    <property type="component" value="Unassembled WGS sequence"/>
</dbReference>
<feature type="coiled-coil region" evidence="1">
    <location>
        <begin position="1092"/>
        <end position="1215"/>
    </location>
</feature>
<dbReference type="SUPFAM" id="SSF101283">
    <property type="entry name" value="GRIP domain"/>
    <property type="match status" value="1"/>
</dbReference>
<dbReference type="GO" id="GO:0005794">
    <property type="term" value="C:Golgi apparatus"/>
    <property type="evidence" value="ECO:0007669"/>
    <property type="project" value="TreeGrafter"/>
</dbReference>
<organism evidence="4 5">
    <name type="scientific">Euphydryas editha</name>
    <name type="common">Edith's checkerspot</name>
    <dbReference type="NCBI Taxonomy" id="104508"/>
    <lineage>
        <taxon>Eukaryota</taxon>
        <taxon>Metazoa</taxon>
        <taxon>Ecdysozoa</taxon>
        <taxon>Arthropoda</taxon>
        <taxon>Hexapoda</taxon>
        <taxon>Insecta</taxon>
        <taxon>Pterygota</taxon>
        <taxon>Neoptera</taxon>
        <taxon>Endopterygota</taxon>
        <taxon>Lepidoptera</taxon>
        <taxon>Glossata</taxon>
        <taxon>Ditrysia</taxon>
        <taxon>Papilionoidea</taxon>
        <taxon>Nymphalidae</taxon>
        <taxon>Nymphalinae</taxon>
        <taxon>Euphydryas</taxon>
    </lineage>
</organism>
<dbReference type="PANTHER" id="PTHR19327">
    <property type="entry name" value="GOLGIN"/>
    <property type="match status" value="1"/>
</dbReference>
<dbReference type="AlphaFoldDB" id="A0AAU9UL48"/>
<feature type="region of interest" description="Disordered" evidence="2">
    <location>
        <begin position="258"/>
        <end position="279"/>
    </location>
</feature>
<gene>
    <name evidence="4" type="ORF">EEDITHA_LOCUS14838</name>
</gene>
<comment type="caution">
    <text evidence="4">The sequence shown here is derived from an EMBL/GenBank/DDBJ whole genome shotgun (WGS) entry which is preliminary data.</text>
</comment>
<evidence type="ECO:0000256" key="1">
    <source>
        <dbReference type="SAM" id="Coils"/>
    </source>
</evidence>
<dbReference type="Pfam" id="PF01465">
    <property type="entry name" value="GRIP"/>
    <property type="match status" value="1"/>
</dbReference>
<proteinExistence type="predicted"/>
<evidence type="ECO:0000256" key="2">
    <source>
        <dbReference type="SAM" id="MobiDB-lite"/>
    </source>
</evidence>
<feature type="coiled-coil region" evidence="1">
    <location>
        <begin position="984"/>
        <end position="1056"/>
    </location>
</feature>
<evidence type="ECO:0000313" key="5">
    <source>
        <dbReference type="Proteomes" id="UP001153954"/>
    </source>
</evidence>
<dbReference type="SMART" id="SM00755">
    <property type="entry name" value="Grip"/>
    <property type="match status" value="1"/>
</dbReference>
<feature type="coiled-coil region" evidence="1">
    <location>
        <begin position="170"/>
        <end position="254"/>
    </location>
</feature>
<keyword evidence="5" id="KW-1185">Reference proteome</keyword>